<evidence type="ECO:0000313" key="1">
    <source>
        <dbReference type="EMBL" id="CBJ88844.1"/>
    </source>
</evidence>
<dbReference type="Proteomes" id="UP000008075">
    <property type="component" value="Chromosome"/>
</dbReference>
<dbReference type="EMBL" id="FN667742">
    <property type="protein sequence ID" value="CBJ88844.1"/>
    <property type="molecule type" value="Genomic_DNA"/>
</dbReference>
<sequence>MSKKSIISPQIINTLAMSHEPKHYHLISVKNHRFIMKMEIVWELYITYGKRRTIH</sequence>
<dbReference type="KEGG" id="xne:XNC1_0773"/>
<evidence type="ECO:0000313" key="2">
    <source>
        <dbReference type="Proteomes" id="UP000008075"/>
    </source>
</evidence>
<reference evidence="1 2" key="1">
    <citation type="journal article" date="2011" name="PLoS ONE">
        <title>The entomopathogenic bacterial endosymbionts xenorhabdus and photorhabdus: convergent lifestyles from divergent genomes.</title>
        <authorList>
            <person name="Chaston J.M."/>
            <person name="Suen G."/>
            <person name="Tucker S.L."/>
            <person name="Andersen A.W."/>
            <person name="Bhasin A."/>
            <person name="Bode E."/>
            <person name="Bode H.B."/>
            <person name="Brachmann A.O."/>
            <person name="Cowles C.E."/>
            <person name="Cowles K.N."/>
            <person name="Darby C."/>
            <person name="de Leon L."/>
            <person name="Drace K."/>
            <person name="Du Z."/>
            <person name="Givaudan A."/>
            <person name="Herbert Tran E.E."/>
            <person name="Jewell K.A."/>
            <person name="Knack J.J."/>
            <person name="Krasomil-Osterfeld K.C."/>
            <person name="Kukor R."/>
            <person name="Lanois A."/>
            <person name="Latreille P."/>
            <person name="Leimgruber N.K."/>
            <person name="Lipke C.M."/>
            <person name="Liu R."/>
            <person name="Lu X."/>
            <person name="Martens E.C."/>
            <person name="Marri P.R."/>
            <person name="Medigue C."/>
            <person name="Menard M.L."/>
            <person name="Miller N.M."/>
            <person name="Morales-Soto N."/>
            <person name="Norton S."/>
            <person name="Ogier J.C."/>
            <person name="Orchard S.S."/>
            <person name="Park D."/>
            <person name="Park Y."/>
            <person name="Qurollo B.A."/>
            <person name="Sugar D.R."/>
            <person name="Richards G.R."/>
            <person name="Rouy Z."/>
            <person name="Slominski B."/>
            <person name="Slominski K."/>
            <person name="Snyder H."/>
            <person name="Tjaden B.C."/>
            <person name="van der Hoeven R."/>
            <person name="Welch R.D."/>
            <person name="Wheeler C."/>
            <person name="Xiang B."/>
            <person name="Barbazuk B."/>
            <person name="Gaudriault S."/>
            <person name="Goodner B."/>
            <person name="Slater S.C."/>
            <person name="Forst S."/>
            <person name="Goldman B.S."/>
            <person name="Goodrich-Blair H."/>
        </authorList>
    </citation>
    <scope>NUCLEOTIDE SEQUENCE [LARGE SCALE GENOMIC DNA]</scope>
    <source>
        <strain evidence="2">ATCC 19061 / DSM 3370 / CCUG 14189 / LMG 1036 / NCIMB 9965 / AN6</strain>
    </source>
</reference>
<accession>D3VK92</accession>
<gene>
    <name evidence="1" type="ordered locus">XNC1_0773</name>
</gene>
<protein>
    <submittedName>
        <fullName evidence="1">Transcriptional regulator (Partial)</fullName>
    </submittedName>
</protein>
<dbReference type="AlphaFoldDB" id="D3VK92"/>
<dbReference type="HOGENOM" id="CLU_3031486_0_0_6"/>
<proteinExistence type="predicted"/>
<name>D3VK92_XENNA</name>
<dbReference type="STRING" id="406817.XNC1_0773"/>
<organism evidence="1 2">
    <name type="scientific">Xenorhabdus nematophila (strain ATCC 19061 / DSM 3370 / CCUG 14189 / LMG 1036 / NCIMB 9965 / AN6)</name>
    <dbReference type="NCBI Taxonomy" id="406817"/>
    <lineage>
        <taxon>Bacteria</taxon>
        <taxon>Pseudomonadati</taxon>
        <taxon>Pseudomonadota</taxon>
        <taxon>Gammaproteobacteria</taxon>
        <taxon>Enterobacterales</taxon>
        <taxon>Morganellaceae</taxon>
        <taxon>Xenorhabdus</taxon>
    </lineage>
</organism>
<keyword evidence="2" id="KW-1185">Reference proteome</keyword>